<dbReference type="PANTHER" id="PTHR35936">
    <property type="entry name" value="MEMBRANE-BOUND LYTIC MUREIN TRANSGLYCOSYLASE F"/>
    <property type="match status" value="1"/>
</dbReference>
<accession>A0A418XN56</accession>
<dbReference type="SMART" id="SM00062">
    <property type="entry name" value="PBPb"/>
    <property type="match status" value="1"/>
</dbReference>
<dbReference type="Pfam" id="PF00497">
    <property type="entry name" value="SBP_bac_3"/>
    <property type="match status" value="1"/>
</dbReference>
<keyword evidence="2 3" id="KW-0732">Signal</keyword>
<gene>
    <name evidence="5" type="ORF">D3879_11825</name>
</gene>
<evidence type="ECO:0000313" key="5">
    <source>
        <dbReference type="EMBL" id="RJG13881.1"/>
    </source>
</evidence>
<comment type="caution">
    <text evidence="5">The sequence shown here is derived from an EMBL/GenBank/DDBJ whole genome shotgun (WGS) entry which is preliminary data.</text>
</comment>
<sequence length="274" mass="29419">MRTRPTHLVALLGLLATALCPTLQAAESKPSFISSGSFQVCSDPTFPPLEFFEKSGDREPSGFDADLIRALAKHWGVQARFIVTEFTGLLPGLESKRCDVVISGTLITPERTQKLNAVPYLASATIVFGGGKSDLKLNTLDDLSGKVVAVQSGTRYVAIMEKLNAQLTAAGKTPATLQTYPKGSDVAQQVLVGRAAAGLSQDTEIAYRELQTPGQFKTLYSFPEKDIFGAYMLPNPADKQAVQDAVNALRADGTLKTISEKWKLDPANVEVTGQ</sequence>
<reference evidence="5 6" key="1">
    <citation type="submission" date="2018-09" db="EMBL/GenBank/DDBJ databases">
        <authorList>
            <person name="Zhu H."/>
        </authorList>
    </citation>
    <scope>NUCLEOTIDE SEQUENCE [LARGE SCALE GENOMIC DNA]</scope>
    <source>
        <strain evidence="5 6">K1S02-6</strain>
    </source>
</reference>
<evidence type="ECO:0000256" key="1">
    <source>
        <dbReference type="ARBA" id="ARBA00010333"/>
    </source>
</evidence>
<proteinExistence type="inferred from homology"/>
<dbReference type="InterPro" id="IPR001638">
    <property type="entry name" value="Solute-binding_3/MltF_N"/>
</dbReference>
<protein>
    <submittedName>
        <fullName evidence="5">ABC transporter substrate-binding protein</fullName>
    </submittedName>
</protein>
<dbReference type="Gene3D" id="3.40.190.10">
    <property type="entry name" value="Periplasmic binding protein-like II"/>
    <property type="match status" value="2"/>
</dbReference>
<dbReference type="CDD" id="cd01004">
    <property type="entry name" value="PBP2_MidA_like"/>
    <property type="match status" value="1"/>
</dbReference>
<keyword evidence="6" id="KW-1185">Reference proteome</keyword>
<dbReference type="SUPFAM" id="SSF53850">
    <property type="entry name" value="Periplasmic binding protein-like II"/>
    <property type="match status" value="1"/>
</dbReference>
<dbReference type="AlphaFoldDB" id="A0A418XN56"/>
<evidence type="ECO:0000256" key="2">
    <source>
        <dbReference type="ARBA" id="ARBA00022729"/>
    </source>
</evidence>
<comment type="similarity">
    <text evidence="1">Belongs to the bacterial solute-binding protein 3 family.</text>
</comment>
<dbReference type="EMBL" id="QYUR01000002">
    <property type="protein sequence ID" value="RJG13881.1"/>
    <property type="molecule type" value="Genomic_DNA"/>
</dbReference>
<evidence type="ECO:0000259" key="4">
    <source>
        <dbReference type="SMART" id="SM00062"/>
    </source>
</evidence>
<dbReference type="PANTHER" id="PTHR35936:SF17">
    <property type="entry name" value="ARGININE-BINDING EXTRACELLULAR PROTEIN ARTP"/>
    <property type="match status" value="1"/>
</dbReference>
<name>A0A418XN56_9PSED</name>
<organism evidence="5 6">
    <name type="scientific">Pseudomonas cavernicola</name>
    <dbReference type="NCBI Taxonomy" id="2320866"/>
    <lineage>
        <taxon>Bacteria</taxon>
        <taxon>Pseudomonadati</taxon>
        <taxon>Pseudomonadota</taxon>
        <taxon>Gammaproteobacteria</taxon>
        <taxon>Pseudomonadales</taxon>
        <taxon>Pseudomonadaceae</taxon>
        <taxon>Pseudomonas</taxon>
    </lineage>
</organism>
<feature type="signal peptide" evidence="3">
    <location>
        <begin position="1"/>
        <end position="25"/>
    </location>
</feature>
<dbReference type="Proteomes" id="UP000284021">
    <property type="component" value="Unassembled WGS sequence"/>
</dbReference>
<evidence type="ECO:0000313" key="6">
    <source>
        <dbReference type="Proteomes" id="UP000284021"/>
    </source>
</evidence>
<feature type="domain" description="Solute-binding protein family 3/N-terminal" evidence="4">
    <location>
        <begin position="37"/>
        <end position="266"/>
    </location>
</feature>
<feature type="chain" id="PRO_5019382138" evidence="3">
    <location>
        <begin position="26"/>
        <end position="274"/>
    </location>
</feature>
<dbReference type="OrthoDB" id="9768183at2"/>
<dbReference type="RefSeq" id="WP_119954431.1">
    <property type="nucleotide sequence ID" value="NZ_QYUR01000002.1"/>
</dbReference>
<evidence type="ECO:0000256" key="3">
    <source>
        <dbReference type="SAM" id="SignalP"/>
    </source>
</evidence>